<reference evidence="3 4" key="1">
    <citation type="submission" date="2019-07" db="EMBL/GenBank/DDBJ databases">
        <title>Genomic Encyclopedia of Archaeal and Bacterial Type Strains, Phase II (KMG-II): from individual species to whole genera.</title>
        <authorList>
            <person name="Goeker M."/>
        </authorList>
    </citation>
    <scope>NUCLEOTIDE SEQUENCE [LARGE SCALE GENOMIC DNA]</scope>
    <source>
        <strain evidence="3 4">ATCC BAA-1139</strain>
    </source>
</reference>
<dbReference type="InterPro" id="IPR023614">
    <property type="entry name" value="Porin_dom_sf"/>
</dbReference>
<dbReference type="AlphaFoldDB" id="A0A562VGD4"/>
<evidence type="ECO:0000313" key="3">
    <source>
        <dbReference type="EMBL" id="TWJ16884.1"/>
    </source>
</evidence>
<feature type="coiled-coil region" evidence="1">
    <location>
        <begin position="30"/>
        <end position="64"/>
    </location>
</feature>
<evidence type="ECO:0000256" key="2">
    <source>
        <dbReference type="SAM" id="SignalP"/>
    </source>
</evidence>
<protein>
    <recommendedName>
        <fullName evidence="5">Porin</fullName>
    </recommendedName>
</protein>
<proteinExistence type="predicted"/>
<dbReference type="Proteomes" id="UP000319449">
    <property type="component" value="Unassembled WGS sequence"/>
</dbReference>
<evidence type="ECO:0000313" key="4">
    <source>
        <dbReference type="Proteomes" id="UP000319449"/>
    </source>
</evidence>
<dbReference type="Gene3D" id="2.40.160.10">
    <property type="entry name" value="Porin"/>
    <property type="match status" value="1"/>
</dbReference>
<dbReference type="EMBL" id="VLLN01000024">
    <property type="protein sequence ID" value="TWJ16884.1"/>
    <property type="molecule type" value="Genomic_DNA"/>
</dbReference>
<dbReference type="OrthoDB" id="9788733at2"/>
<feature type="signal peptide" evidence="2">
    <location>
        <begin position="1"/>
        <end position="23"/>
    </location>
</feature>
<accession>A0A562VGD4</accession>
<keyword evidence="4" id="KW-1185">Reference proteome</keyword>
<comment type="caution">
    <text evidence="3">The sequence shown here is derived from an EMBL/GenBank/DDBJ whole genome shotgun (WGS) entry which is preliminary data.</text>
</comment>
<sequence length="450" mass="48970">MNSLRTVSCLFLGSLFFSVSAYGEDTTKRLDLLENALKGQAATIEEQQKSIDELKEQLKAKEPEETSSLSSKLTGLFGGSLMTNPYISVVLDAKGYASNLKNSQLNNRGVPGFTTEGRGLKNGFNTDGAELFVFAPVDPYFDLYANIPVNADGATLEEGYFVTTALPEGFQVKGGRFKSNSTRLNAQHPHAWDFADIALPYKAFLGAEGVGGENGVQLTWLPALPVYTLLGIEVLQGDNPLLFGKDDNWGPHAFTAFAKVSVDTGDDSTLYAGPSVIFGSTRSAGIRPPDAGTGNTFGLRGNSALYGMEAVWKWKSGLHGVNLQGEYLYLVQNGDLTESAATGAAVSVHPLHRHQDGAYIQALYRYGRWRIGARYDRLELFADTFERGGVQENFSGKPWRATGSLEFNPTEFSTIRTQFTSDHSGRDARVNNEGILQFIFTIGAHPAHTF</sequence>
<keyword evidence="2" id="KW-0732">Signal</keyword>
<keyword evidence="1" id="KW-0175">Coiled coil</keyword>
<evidence type="ECO:0000256" key="1">
    <source>
        <dbReference type="SAM" id="Coils"/>
    </source>
</evidence>
<name>A0A562VGD4_9BACT</name>
<organism evidence="3 4">
    <name type="scientific">Geobacter argillaceus</name>
    <dbReference type="NCBI Taxonomy" id="345631"/>
    <lineage>
        <taxon>Bacteria</taxon>
        <taxon>Pseudomonadati</taxon>
        <taxon>Thermodesulfobacteriota</taxon>
        <taxon>Desulfuromonadia</taxon>
        <taxon>Geobacterales</taxon>
        <taxon>Geobacteraceae</taxon>
        <taxon>Geobacter</taxon>
    </lineage>
</organism>
<dbReference type="SUPFAM" id="SSF56935">
    <property type="entry name" value="Porins"/>
    <property type="match status" value="1"/>
</dbReference>
<dbReference type="RefSeq" id="WP_145024670.1">
    <property type="nucleotide sequence ID" value="NZ_VLLN01000024.1"/>
</dbReference>
<gene>
    <name evidence="3" type="ORF">JN12_03243</name>
</gene>
<feature type="chain" id="PRO_5022150398" description="Porin" evidence="2">
    <location>
        <begin position="24"/>
        <end position="450"/>
    </location>
</feature>
<evidence type="ECO:0008006" key="5">
    <source>
        <dbReference type="Google" id="ProtNLM"/>
    </source>
</evidence>